<evidence type="ECO:0000313" key="2">
    <source>
        <dbReference type="EMBL" id="GLS06204.1"/>
    </source>
</evidence>
<evidence type="ECO:0000313" key="3">
    <source>
        <dbReference type="Proteomes" id="UP001156836"/>
    </source>
</evidence>
<evidence type="ECO:0000259" key="1">
    <source>
        <dbReference type="Pfam" id="PF09012"/>
    </source>
</evidence>
<accession>A0ABQ6C2H9</accession>
<dbReference type="EMBL" id="BSOZ01000104">
    <property type="protein sequence ID" value="GLS06204.1"/>
    <property type="molecule type" value="Genomic_DNA"/>
</dbReference>
<proteinExistence type="predicted"/>
<keyword evidence="3" id="KW-1185">Reference proteome</keyword>
<protein>
    <recommendedName>
        <fullName evidence="1">Transcriptional regulator HTH-type FeoC domain-containing protein</fullName>
    </recommendedName>
</protein>
<dbReference type="InterPro" id="IPR036388">
    <property type="entry name" value="WH-like_DNA-bd_sf"/>
</dbReference>
<comment type="caution">
    <text evidence="2">The sequence shown here is derived from an EMBL/GenBank/DDBJ whole genome shotgun (WGS) entry which is preliminary data.</text>
</comment>
<dbReference type="Proteomes" id="UP001156836">
    <property type="component" value="Unassembled WGS sequence"/>
</dbReference>
<dbReference type="Gene3D" id="1.10.10.10">
    <property type="entry name" value="Winged helix-like DNA-binding domain superfamily/Winged helix DNA-binding domain"/>
    <property type="match status" value="1"/>
</dbReference>
<dbReference type="RefSeq" id="WP_018748095.1">
    <property type="nucleotide sequence ID" value="NZ_BSOZ01000104.1"/>
</dbReference>
<sequence>MTPSDIRQYLRERGQASLADLAAHFDAEPDAVRDVIAHWVRKGRVSEIGGASCGKSCCGCGTTASVAYRWHEAGEEVIPIAPPPSHTGCGGH</sequence>
<feature type="domain" description="Transcriptional regulator HTH-type FeoC" evidence="1">
    <location>
        <begin position="5"/>
        <end position="69"/>
    </location>
</feature>
<dbReference type="SUPFAM" id="SSF46785">
    <property type="entry name" value="Winged helix' DNA-binding domain"/>
    <property type="match status" value="1"/>
</dbReference>
<reference evidence="3" key="1">
    <citation type="journal article" date="2019" name="Int. J. Syst. Evol. Microbiol.">
        <title>The Global Catalogue of Microorganisms (GCM) 10K type strain sequencing project: providing services to taxonomists for standard genome sequencing and annotation.</title>
        <authorList>
            <consortium name="The Broad Institute Genomics Platform"/>
            <consortium name="The Broad Institute Genome Sequencing Center for Infectious Disease"/>
            <person name="Wu L."/>
            <person name="Ma J."/>
        </authorList>
    </citation>
    <scope>NUCLEOTIDE SEQUENCE [LARGE SCALE GENOMIC DNA]</scope>
    <source>
        <strain evidence="3">NBRC 104970</strain>
    </source>
</reference>
<dbReference type="InterPro" id="IPR036390">
    <property type="entry name" value="WH_DNA-bd_sf"/>
</dbReference>
<organism evidence="2 3">
    <name type="scientific">Chitiniphilus shinanonensis</name>
    <dbReference type="NCBI Taxonomy" id="553088"/>
    <lineage>
        <taxon>Bacteria</taxon>
        <taxon>Pseudomonadati</taxon>
        <taxon>Pseudomonadota</taxon>
        <taxon>Betaproteobacteria</taxon>
        <taxon>Neisseriales</taxon>
        <taxon>Chitinibacteraceae</taxon>
        <taxon>Chitiniphilus</taxon>
    </lineage>
</organism>
<gene>
    <name evidence="2" type="ORF">GCM10007860_33740</name>
</gene>
<name>A0ABQ6C2H9_9NEIS</name>
<dbReference type="InterPro" id="IPR015102">
    <property type="entry name" value="Tscrpt_reg_HTH_FeoC"/>
</dbReference>
<dbReference type="Pfam" id="PF09012">
    <property type="entry name" value="FeoC"/>
    <property type="match status" value="1"/>
</dbReference>